<comment type="catalytic activity">
    <reaction evidence="7">
        <text>L-glutamate + NH4(+) + ATP = L-glutamine + ADP + phosphate + H(+)</text>
        <dbReference type="Rhea" id="RHEA:16169"/>
        <dbReference type="ChEBI" id="CHEBI:15378"/>
        <dbReference type="ChEBI" id="CHEBI:28938"/>
        <dbReference type="ChEBI" id="CHEBI:29985"/>
        <dbReference type="ChEBI" id="CHEBI:30616"/>
        <dbReference type="ChEBI" id="CHEBI:43474"/>
        <dbReference type="ChEBI" id="CHEBI:58359"/>
        <dbReference type="ChEBI" id="CHEBI:456216"/>
        <dbReference type="EC" id="6.3.1.2"/>
    </reaction>
</comment>
<evidence type="ECO:0000256" key="9">
    <source>
        <dbReference type="RuleBase" id="RU000384"/>
    </source>
</evidence>
<dbReference type="InterPro" id="IPR014746">
    <property type="entry name" value="Gln_synth/guanido_kin_cat_dom"/>
</dbReference>
<proteinExistence type="inferred from homology"/>
<dbReference type="SUPFAM" id="SSF54368">
    <property type="entry name" value="Glutamine synthetase, N-terminal domain"/>
    <property type="match status" value="1"/>
</dbReference>
<evidence type="ECO:0000256" key="3">
    <source>
        <dbReference type="ARBA" id="ARBA00022598"/>
    </source>
</evidence>
<name>D6TG05_KTERA</name>
<dbReference type="SMART" id="SM01230">
    <property type="entry name" value="Gln-synt_C"/>
    <property type="match status" value="1"/>
</dbReference>
<dbReference type="RefSeq" id="WP_007908177.1">
    <property type="nucleotide sequence ID" value="NZ_ADVG01000001.1"/>
</dbReference>
<dbReference type="GO" id="GO:0006542">
    <property type="term" value="P:glutamine biosynthetic process"/>
    <property type="evidence" value="ECO:0007669"/>
    <property type="project" value="InterPro"/>
</dbReference>
<comment type="similarity">
    <text evidence="1 8 9">Belongs to the glutamine synthetase family.</text>
</comment>
<dbReference type="PROSITE" id="PS51986">
    <property type="entry name" value="GS_BETA_GRASP"/>
    <property type="match status" value="1"/>
</dbReference>
<dbReference type="InterPro" id="IPR008146">
    <property type="entry name" value="Gln_synth_cat_dom"/>
</dbReference>
<dbReference type="PANTHER" id="PTHR43785">
    <property type="entry name" value="GAMMA-GLUTAMYLPUTRESCINE SYNTHETASE"/>
    <property type="match status" value="1"/>
</dbReference>
<dbReference type="AlphaFoldDB" id="D6TG05"/>
<gene>
    <name evidence="12" type="ORF">Krac_12265</name>
</gene>
<dbReference type="InterPro" id="IPR036651">
    <property type="entry name" value="Gln_synt_N_sf"/>
</dbReference>
<dbReference type="Pfam" id="PF03951">
    <property type="entry name" value="Gln-synt_N"/>
    <property type="match status" value="1"/>
</dbReference>
<evidence type="ECO:0000256" key="1">
    <source>
        <dbReference type="ARBA" id="ARBA00009897"/>
    </source>
</evidence>
<evidence type="ECO:0000256" key="6">
    <source>
        <dbReference type="ARBA" id="ARBA00030668"/>
    </source>
</evidence>
<protein>
    <recommendedName>
        <fullName evidence="2">Glutamine synthetase</fullName>
    </recommendedName>
    <alternativeName>
        <fullName evidence="6">Glutamate--ammonia ligase</fullName>
    </alternativeName>
</protein>
<dbReference type="PROSITE" id="PS51987">
    <property type="entry name" value="GS_CATALYTIC"/>
    <property type="match status" value="1"/>
</dbReference>
<keyword evidence="13" id="KW-1185">Reference proteome</keyword>
<keyword evidence="4" id="KW-0547">Nucleotide-binding</keyword>
<dbReference type="InterPro" id="IPR008147">
    <property type="entry name" value="Gln_synt_N"/>
</dbReference>
<dbReference type="InterPro" id="IPR027302">
    <property type="entry name" value="Gln_synth_N_conserv_site"/>
</dbReference>
<evidence type="ECO:0000256" key="2">
    <source>
        <dbReference type="ARBA" id="ARBA00021364"/>
    </source>
</evidence>
<evidence type="ECO:0000313" key="12">
    <source>
        <dbReference type="EMBL" id="EFH90638.1"/>
    </source>
</evidence>
<dbReference type="Gene3D" id="3.10.20.70">
    <property type="entry name" value="Glutamine synthetase, N-terminal domain"/>
    <property type="match status" value="1"/>
</dbReference>
<evidence type="ECO:0000256" key="8">
    <source>
        <dbReference type="PROSITE-ProRule" id="PRU01330"/>
    </source>
</evidence>
<dbReference type="FunCoup" id="D6TG05">
    <property type="interactions" value="588"/>
</dbReference>
<dbReference type="GO" id="GO:0005524">
    <property type="term" value="F:ATP binding"/>
    <property type="evidence" value="ECO:0007669"/>
    <property type="project" value="UniProtKB-KW"/>
</dbReference>
<evidence type="ECO:0000256" key="5">
    <source>
        <dbReference type="ARBA" id="ARBA00022840"/>
    </source>
</evidence>
<comment type="caution">
    <text evidence="12">The sequence shown here is derived from an EMBL/GenBank/DDBJ whole genome shotgun (WGS) entry which is preliminary data.</text>
</comment>
<keyword evidence="5" id="KW-0067">ATP-binding</keyword>
<dbReference type="Proteomes" id="UP000004508">
    <property type="component" value="Unassembled WGS sequence"/>
</dbReference>
<evidence type="ECO:0000256" key="4">
    <source>
        <dbReference type="ARBA" id="ARBA00022741"/>
    </source>
</evidence>
<dbReference type="eggNOG" id="COG0174">
    <property type="taxonomic scope" value="Bacteria"/>
</dbReference>
<dbReference type="Pfam" id="PF00120">
    <property type="entry name" value="Gln-synt_C"/>
    <property type="match status" value="1"/>
</dbReference>
<dbReference type="SUPFAM" id="SSF55931">
    <property type="entry name" value="Glutamine synthetase/guanido kinase"/>
    <property type="match status" value="1"/>
</dbReference>
<evidence type="ECO:0000259" key="10">
    <source>
        <dbReference type="PROSITE" id="PS51986"/>
    </source>
</evidence>
<organism evidence="12 13">
    <name type="scientific">Ktedonobacter racemifer DSM 44963</name>
    <dbReference type="NCBI Taxonomy" id="485913"/>
    <lineage>
        <taxon>Bacteria</taxon>
        <taxon>Bacillati</taxon>
        <taxon>Chloroflexota</taxon>
        <taxon>Ktedonobacteria</taxon>
        <taxon>Ktedonobacterales</taxon>
        <taxon>Ktedonobacteraceae</taxon>
        <taxon>Ktedonobacter</taxon>
    </lineage>
</organism>
<evidence type="ECO:0000313" key="13">
    <source>
        <dbReference type="Proteomes" id="UP000004508"/>
    </source>
</evidence>
<evidence type="ECO:0000256" key="7">
    <source>
        <dbReference type="ARBA" id="ARBA00049436"/>
    </source>
</evidence>
<dbReference type="Gene3D" id="3.30.590.10">
    <property type="entry name" value="Glutamine synthetase/guanido kinase, catalytic domain"/>
    <property type="match status" value="1"/>
</dbReference>
<dbReference type="STRING" id="485913.Krac_12265"/>
<accession>D6TG05</accession>
<feature type="domain" description="GS beta-grasp" evidence="10">
    <location>
        <begin position="32"/>
        <end position="132"/>
    </location>
</feature>
<dbReference type="PANTHER" id="PTHR43785:SF12">
    <property type="entry name" value="TYPE-1 GLUTAMINE SYNTHETASE 2"/>
    <property type="match status" value="1"/>
</dbReference>
<dbReference type="GO" id="GO:0004356">
    <property type="term" value="F:glutamine synthetase activity"/>
    <property type="evidence" value="ECO:0007669"/>
    <property type="project" value="UniProtKB-EC"/>
</dbReference>
<keyword evidence="3" id="KW-0436">Ligase</keyword>
<feature type="domain" description="GS catalytic" evidence="11">
    <location>
        <begin position="139"/>
        <end position="477"/>
    </location>
</feature>
<dbReference type="InParanoid" id="D6TG05"/>
<dbReference type="PROSITE" id="PS00180">
    <property type="entry name" value="GLNA_1"/>
    <property type="match status" value="1"/>
</dbReference>
<reference evidence="12 13" key="1">
    <citation type="journal article" date="2011" name="Stand. Genomic Sci.">
        <title>Non-contiguous finished genome sequence and contextual data of the filamentous soil bacterium Ktedonobacter racemifer type strain (SOSP1-21).</title>
        <authorList>
            <person name="Chang Y.J."/>
            <person name="Land M."/>
            <person name="Hauser L."/>
            <person name="Chertkov O."/>
            <person name="Del Rio T.G."/>
            <person name="Nolan M."/>
            <person name="Copeland A."/>
            <person name="Tice H."/>
            <person name="Cheng J.F."/>
            <person name="Lucas S."/>
            <person name="Han C."/>
            <person name="Goodwin L."/>
            <person name="Pitluck S."/>
            <person name="Ivanova N."/>
            <person name="Ovchinikova G."/>
            <person name="Pati A."/>
            <person name="Chen A."/>
            <person name="Palaniappan K."/>
            <person name="Mavromatis K."/>
            <person name="Liolios K."/>
            <person name="Brettin T."/>
            <person name="Fiebig A."/>
            <person name="Rohde M."/>
            <person name="Abt B."/>
            <person name="Goker M."/>
            <person name="Detter J.C."/>
            <person name="Woyke T."/>
            <person name="Bristow J."/>
            <person name="Eisen J.A."/>
            <person name="Markowitz V."/>
            <person name="Hugenholtz P."/>
            <person name="Kyrpides N.C."/>
            <person name="Klenk H.P."/>
            <person name="Lapidus A."/>
        </authorList>
    </citation>
    <scope>NUCLEOTIDE SEQUENCE [LARGE SCALE GENOMIC DNA]</scope>
    <source>
        <strain evidence="13">DSM 44963</strain>
    </source>
</reference>
<evidence type="ECO:0000259" key="11">
    <source>
        <dbReference type="PROSITE" id="PS51987"/>
    </source>
</evidence>
<dbReference type="EMBL" id="ADVG01000001">
    <property type="protein sequence ID" value="EFH90638.1"/>
    <property type="molecule type" value="Genomic_DNA"/>
</dbReference>
<sequence length="477" mass="53873">MADEQNYAKQTDMSKRHDQQYYDQVMARIEHERVRFINLEFTDVVGMAKCVTIPVEQFNDCLTHGKWFDGSSIEGFARVAESDMYLFPDLSTFAILPDKVRLSYTAEGHRSDDIGNADVVARVICDVRTPDGEHFDGDPRATLMQALNLAREMGFQYKVAPELEFFLLSLENETPKPLPHDRRGYFDLSTDLAATVRRQMVYALHKMDINIEASHHEVADGQHELDFEIADALRIADGLMTAKYVLKAVAAQHNLYATFLPKPFFGVNGSGLHIHQQLINSSTGRNAFLNPQADYALSEEGRWFIAGQLAHAPAMCALLAPLVNSYKRLVGGYEAPVVINWGRINRQALIRVPRLGSDSESTMRVELRCTDPSCNPYLALAVMLRAGLDGIQRKLTLPAAMDENLFLHDEGDRLRPRAPMLPATLGEALEALREDPLIRETLGDAIYEGFLDAKGIEWTEYREQVHPWEIQRYLSVF</sequence>